<accession>A0A2U3RHC6</accession>
<dbReference type="Proteomes" id="UP000245243">
    <property type="component" value="Chromosome I"/>
</dbReference>
<evidence type="ECO:0000313" key="4">
    <source>
        <dbReference type="Proteomes" id="UP000245243"/>
    </source>
</evidence>
<dbReference type="AlphaFoldDB" id="A0A2U3RHC6"/>
<reference evidence="3 4" key="2">
    <citation type="submission" date="2018-03" db="EMBL/GenBank/DDBJ databases">
        <authorList>
            <person name="Batty M. E."/>
            <person name="Batty M E."/>
        </authorList>
    </citation>
    <scope>NUCLEOTIDE SEQUENCE [LARGE SCALE GENOMIC DNA]</scope>
</reference>
<dbReference type="EMBL" id="LS398550">
    <property type="protein sequence ID" value="SPR12631.1"/>
    <property type="molecule type" value="Genomic_DNA"/>
</dbReference>
<proteinExistence type="predicted"/>
<sequence>MVAECSYDLRKRVIKLIEEGETIAKAGCLINRR</sequence>
<evidence type="ECO:0000313" key="2">
    <source>
        <dbReference type="EMBL" id="SPR16527.1"/>
    </source>
</evidence>
<protein>
    <submittedName>
        <fullName evidence="1">Uncharacterized protein</fullName>
    </submittedName>
</protein>
<dbReference type="EMBL" id="LS398548">
    <property type="protein sequence ID" value="SPR16527.1"/>
    <property type="molecule type" value="Genomic_DNA"/>
</dbReference>
<evidence type="ECO:0000313" key="3">
    <source>
        <dbReference type="Proteomes" id="UP000244992"/>
    </source>
</evidence>
<gene>
    <name evidence="2" type="ORF">KARP_02424</name>
    <name evidence="1" type="ORF">KATO_02095</name>
</gene>
<dbReference type="Proteomes" id="UP000244992">
    <property type="component" value="Chromosome I"/>
</dbReference>
<evidence type="ECO:0000313" key="1">
    <source>
        <dbReference type="EMBL" id="SPR12631.1"/>
    </source>
</evidence>
<organism evidence="1 3">
    <name type="scientific">Orientia tsutsugamushi</name>
    <name type="common">Rickettsia tsutsugamushi</name>
    <dbReference type="NCBI Taxonomy" id="784"/>
    <lineage>
        <taxon>Bacteria</taxon>
        <taxon>Pseudomonadati</taxon>
        <taxon>Pseudomonadota</taxon>
        <taxon>Alphaproteobacteria</taxon>
        <taxon>Rickettsiales</taxon>
        <taxon>Rickettsiaceae</taxon>
        <taxon>Rickettsieae</taxon>
        <taxon>Orientia</taxon>
    </lineage>
</organism>
<name>A0A2U3RHC6_ORITS</name>
<reference evidence="1" key="1">
    <citation type="submission" date="2018-03" db="EMBL/GenBank/DDBJ databases">
        <authorList>
            <person name="Keele B.F."/>
        </authorList>
    </citation>
    <scope>NUCLEOTIDE SEQUENCE [LARGE SCALE GENOMIC DNA]</scope>
    <source>
        <strain evidence="2">Karp</strain>
        <strain evidence="1">Kato</strain>
    </source>
</reference>